<proteinExistence type="inferred from homology"/>
<evidence type="ECO:0000259" key="4">
    <source>
        <dbReference type="Pfam" id="PF22022"/>
    </source>
</evidence>
<reference evidence="5 6" key="1">
    <citation type="journal article" date="2014" name="Genome Announc.">
        <title>Draft Genome Sequence of the Haloacid-Degrading Burkholderia caribensis Strain MBA4.</title>
        <authorList>
            <person name="Pan Y."/>
            <person name="Kong K.F."/>
            <person name="Tsang J.S."/>
        </authorList>
    </citation>
    <scope>NUCLEOTIDE SEQUENCE [LARGE SCALE GENOMIC DNA]</scope>
    <source>
        <strain evidence="5 6">MBA4</strain>
    </source>
</reference>
<dbReference type="EMBL" id="CP012746">
    <property type="protein sequence ID" value="ALL64732.1"/>
    <property type="molecule type" value="Genomic_DNA"/>
</dbReference>
<dbReference type="Pfam" id="PF22022">
    <property type="entry name" value="Phage_int_M"/>
    <property type="match status" value="1"/>
</dbReference>
<dbReference type="InterPro" id="IPR050808">
    <property type="entry name" value="Phage_Integrase"/>
</dbReference>
<sequence length="193" mass="21446">MRRLIDADEGPIAERGRERQAASIAAAALTFEKTARELHADLKPGWKSGKHTARWISTLETYVFPKLGGKPLDAITPADCAEVSRPIWLEKAETASRTHQRMYAVMQWAWEQGHITANPVSAVDHILPKQNARKEHQSAMPWRGVPAFVKTHVANHQQGGNTRAALLLLILTASRSSELRGATWDEFDPKASI</sequence>
<comment type="similarity">
    <text evidence="1">Belongs to the 'phage' integrase family.</text>
</comment>
<dbReference type="InterPro" id="IPR053876">
    <property type="entry name" value="Phage_int_M"/>
</dbReference>
<dbReference type="InterPro" id="IPR011010">
    <property type="entry name" value="DNA_brk_join_enz"/>
</dbReference>
<keyword evidence="2" id="KW-0229">DNA integration</keyword>
<dbReference type="GO" id="GO:0015074">
    <property type="term" value="P:DNA integration"/>
    <property type="evidence" value="ECO:0007669"/>
    <property type="project" value="UniProtKB-KW"/>
</dbReference>
<evidence type="ECO:0000313" key="6">
    <source>
        <dbReference type="Proteomes" id="UP000019146"/>
    </source>
</evidence>
<keyword evidence="3" id="KW-0238">DNA-binding</keyword>
<evidence type="ECO:0000256" key="1">
    <source>
        <dbReference type="ARBA" id="ARBA00008857"/>
    </source>
</evidence>
<dbReference type="Gene3D" id="1.10.150.130">
    <property type="match status" value="1"/>
</dbReference>
<dbReference type="SUPFAM" id="SSF56349">
    <property type="entry name" value="DNA breaking-rejoining enzymes"/>
    <property type="match status" value="1"/>
</dbReference>
<dbReference type="GO" id="GO:0003677">
    <property type="term" value="F:DNA binding"/>
    <property type="evidence" value="ECO:0007669"/>
    <property type="project" value="UniProtKB-KW"/>
</dbReference>
<accession>A0A0P0R9H6</accession>
<name>A0A0P0R9H6_9BURK</name>
<dbReference type="PANTHER" id="PTHR30629">
    <property type="entry name" value="PROPHAGE INTEGRASE"/>
    <property type="match status" value="1"/>
</dbReference>
<dbReference type="Proteomes" id="UP000019146">
    <property type="component" value="Chromosome 1"/>
</dbReference>
<evidence type="ECO:0000256" key="3">
    <source>
        <dbReference type="ARBA" id="ARBA00023125"/>
    </source>
</evidence>
<protein>
    <submittedName>
        <fullName evidence="5">Integrase</fullName>
    </submittedName>
</protein>
<dbReference type="KEGG" id="bcai:K788_0002242"/>
<dbReference type="InterPro" id="IPR010998">
    <property type="entry name" value="Integrase_recombinase_N"/>
</dbReference>
<gene>
    <name evidence="5" type="ORF">K788_0002242</name>
</gene>
<feature type="domain" description="Phage integrase central" evidence="4">
    <location>
        <begin position="31"/>
        <end position="123"/>
    </location>
</feature>
<dbReference type="AlphaFoldDB" id="A0A0P0R9H6"/>
<evidence type="ECO:0000256" key="2">
    <source>
        <dbReference type="ARBA" id="ARBA00022908"/>
    </source>
</evidence>
<organism evidence="5 6">
    <name type="scientific">Paraburkholderia caribensis MBA4</name>
    <dbReference type="NCBI Taxonomy" id="1323664"/>
    <lineage>
        <taxon>Bacteria</taxon>
        <taxon>Pseudomonadati</taxon>
        <taxon>Pseudomonadota</taxon>
        <taxon>Betaproteobacteria</taxon>
        <taxon>Burkholderiales</taxon>
        <taxon>Burkholderiaceae</taxon>
        <taxon>Paraburkholderia</taxon>
    </lineage>
</organism>
<evidence type="ECO:0000313" key="5">
    <source>
        <dbReference type="EMBL" id="ALL64732.1"/>
    </source>
</evidence>
<dbReference type="PANTHER" id="PTHR30629:SF2">
    <property type="entry name" value="PROPHAGE INTEGRASE INTS-RELATED"/>
    <property type="match status" value="1"/>
</dbReference>